<gene>
    <name evidence="3" type="ORF">OG863_09970</name>
</gene>
<dbReference type="Pfam" id="PF22725">
    <property type="entry name" value="GFO_IDH_MocA_C3"/>
    <property type="match status" value="1"/>
</dbReference>
<reference evidence="3 4" key="1">
    <citation type="submission" date="2022-10" db="EMBL/GenBank/DDBJ databases">
        <title>The complete genomes of actinobacterial strains from the NBC collection.</title>
        <authorList>
            <person name="Joergensen T.S."/>
            <person name="Alvarez Arevalo M."/>
            <person name="Sterndorff E.B."/>
            <person name="Faurdal D."/>
            <person name="Vuksanovic O."/>
            <person name="Mourched A.-S."/>
            <person name="Charusanti P."/>
            <person name="Shaw S."/>
            <person name="Blin K."/>
            <person name="Weber T."/>
        </authorList>
    </citation>
    <scope>NUCLEOTIDE SEQUENCE [LARGE SCALE GENOMIC DNA]</scope>
    <source>
        <strain evidence="3 4">NBC 01774</strain>
    </source>
</reference>
<evidence type="ECO:0000259" key="2">
    <source>
        <dbReference type="Pfam" id="PF22725"/>
    </source>
</evidence>
<proteinExistence type="predicted"/>
<dbReference type="Gene3D" id="3.40.50.720">
    <property type="entry name" value="NAD(P)-binding Rossmann-like Domain"/>
    <property type="match status" value="1"/>
</dbReference>
<dbReference type="SUPFAM" id="SSF51735">
    <property type="entry name" value="NAD(P)-binding Rossmann-fold domains"/>
    <property type="match status" value="1"/>
</dbReference>
<evidence type="ECO:0000259" key="1">
    <source>
        <dbReference type="Pfam" id="PF01408"/>
    </source>
</evidence>
<evidence type="ECO:0000313" key="4">
    <source>
        <dbReference type="Proteomes" id="UP001344251"/>
    </source>
</evidence>
<sequence>MTIAAAIVGYGSAGRQHAQAIKDSGSVELRAVVETDLAIDTAACARRSSVAEVLRDPRIDLVALCLPPGGRAELGRRVLGAGKALLVEKPPAMDVAELDDLLARAKTQQTVAAVMLQHRMLLPPEAFGAKWGPATTSVLEVSRPRSGDHYLTRRWRGQPEHALGGILAHLGVHYLDLACQLLGRPAEVRLLGRRNRLPGIDSRVAGTVRFESGAVLSFAVTSEAAMRSERLAVFGEKHSVVIENGAVMLNDGQGERAFDAIATPRLRSQVYREVALSIAAGEEPRRCSLHAARGVTMLLRDAVRDEGAAPC</sequence>
<protein>
    <submittedName>
        <fullName evidence="3">Gfo/Idh/MocA family oxidoreductase</fullName>
    </submittedName>
</protein>
<dbReference type="InterPro" id="IPR055170">
    <property type="entry name" value="GFO_IDH_MocA-like_dom"/>
</dbReference>
<dbReference type="InterPro" id="IPR000683">
    <property type="entry name" value="Gfo/Idh/MocA-like_OxRdtase_N"/>
</dbReference>
<accession>A0ABZ1FDJ5</accession>
<feature type="domain" description="GFO/IDH/MocA-like oxidoreductase" evidence="2">
    <location>
        <begin position="144"/>
        <end position="240"/>
    </location>
</feature>
<dbReference type="Pfam" id="PF01408">
    <property type="entry name" value="GFO_IDH_MocA"/>
    <property type="match status" value="1"/>
</dbReference>
<dbReference type="InterPro" id="IPR036291">
    <property type="entry name" value="NAD(P)-bd_dom_sf"/>
</dbReference>
<dbReference type="InterPro" id="IPR052515">
    <property type="entry name" value="Gfo/Idh/MocA_Oxidoreductase"/>
</dbReference>
<organism evidence="3 4">
    <name type="scientific">Streptomyces decoyicus</name>
    <dbReference type="NCBI Taxonomy" id="249567"/>
    <lineage>
        <taxon>Bacteria</taxon>
        <taxon>Bacillati</taxon>
        <taxon>Actinomycetota</taxon>
        <taxon>Actinomycetes</taxon>
        <taxon>Kitasatosporales</taxon>
        <taxon>Streptomycetaceae</taxon>
        <taxon>Streptomyces</taxon>
    </lineage>
</organism>
<name>A0ABZ1FDJ5_9ACTN</name>
<keyword evidence="4" id="KW-1185">Reference proteome</keyword>
<dbReference type="PANTHER" id="PTHR43249">
    <property type="entry name" value="UDP-N-ACETYL-2-AMINO-2-DEOXY-D-GLUCURONATE OXIDASE"/>
    <property type="match status" value="1"/>
</dbReference>
<dbReference type="Gene3D" id="3.30.360.10">
    <property type="entry name" value="Dihydrodipicolinate Reductase, domain 2"/>
    <property type="match status" value="1"/>
</dbReference>
<evidence type="ECO:0000313" key="3">
    <source>
        <dbReference type="EMBL" id="WSB68256.1"/>
    </source>
</evidence>
<dbReference type="Proteomes" id="UP001344251">
    <property type="component" value="Chromosome"/>
</dbReference>
<dbReference type="SUPFAM" id="SSF55347">
    <property type="entry name" value="Glyceraldehyde-3-phosphate dehydrogenase-like, C-terminal domain"/>
    <property type="match status" value="1"/>
</dbReference>
<dbReference type="PANTHER" id="PTHR43249:SF1">
    <property type="entry name" value="D-GLUCOSIDE 3-DEHYDROGENASE"/>
    <property type="match status" value="1"/>
</dbReference>
<feature type="domain" description="Gfo/Idh/MocA-like oxidoreductase N-terminal" evidence="1">
    <location>
        <begin position="5"/>
        <end position="114"/>
    </location>
</feature>
<dbReference type="RefSeq" id="WP_326617703.1">
    <property type="nucleotide sequence ID" value="NZ_CP109106.1"/>
</dbReference>
<dbReference type="EMBL" id="CP109106">
    <property type="protein sequence ID" value="WSB68256.1"/>
    <property type="molecule type" value="Genomic_DNA"/>
</dbReference>